<keyword evidence="8 10" id="KW-0975">Bacterial flagellum</keyword>
<proteinExistence type="inferred from homology"/>
<dbReference type="InterPro" id="IPR002010">
    <property type="entry name" value="T3SS_IM_R"/>
</dbReference>
<dbReference type="PANTHER" id="PTHR30065:SF8">
    <property type="entry name" value="FLAGELLAR BIOSYNTHETIC PROTEIN FLIR"/>
    <property type="match status" value="1"/>
</dbReference>
<dbReference type="InterPro" id="IPR006303">
    <property type="entry name" value="FliR"/>
</dbReference>
<keyword evidence="6 10" id="KW-1133">Transmembrane helix</keyword>
<keyword evidence="5 10" id="KW-0812">Transmembrane</keyword>
<evidence type="ECO:0000256" key="7">
    <source>
        <dbReference type="ARBA" id="ARBA00023136"/>
    </source>
</evidence>
<gene>
    <name evidence="11" type="ORF">NSE01_35810</name>
</gene>
<evidence type="ECO:0000256" key="1">
    <source>
        <dbReference type="ARBA" id="ARBA00002578"/>
    </source>
</evidence>
<dbReference type="RefSeq" id="WP_147161067.1">
    <property type="nucleotide sequence ID" value="NZ_BJYR01000026.1"/>
</dbReference>
<dbReference type="GO" id="GO:0044780">
    <property type="term" value="P:bacterial-type flagellum assembly"/>
    <property type="evidence" value="ECO:0007669"/>
    <property type="project" value="UniProtKB-UniRule"/>
</dbReference>
<evidence type="ECO:0000256" key="2">
    <source>
        <dbReference type="ARBA" id="ARBA00009772"/>
    </source>
</evidence>
<keyword evidence="12" id="KW-1185">Reference proteome</keyword>
<comment type="subcellular location">
    <subcellularLocation>
        <location evidence="10">Cell membrane</location>
        <topology evidence="10">Multi-pass membrane protein</topology>
    </subcellularLocation>
    <subcellularLocation>
        <location evidence="10">Bacterial flagellum basal body</location>
    </subcellularLocation>
</comment>
<dbReference type="OrthoDB" id="9797790at2"/>
<evidence type="ECO:0000256" key="9">
    <source>
        <dbReference type="NCBIfam" id="TIGR01400"/>
    </source>
</evidence>
<feature type="transmembrane region" description="Helical" evidence="10">
    <location>
        <begin position="214"/>
        <end position="239"/>
    </location>
</feature>
<dbReference type="GO" id="GO:0005886">
    <property type="term" value="C:plasma membrane"/>
    <property type="evidence" value="ECO:0007669"/>
    <property type="project" value="UniProtKB-SubCell"/>
</dbReference>
<dbReference type="EMBL" id="BJYR01000026">
    <property type="protein sequence ID" value="GEO01749.1"/>
    <property type="molecule type" value="Genomic_DNA"/>
</dbReference>
<feature type="transmembrane region" description="Helical" evidence="10">
    <location>
        <begin position="48"/>
        <end position="69"/>
    </location>
</feature>
<keyword evidence="4 10" id="KW-1003">Cell membrane</keyword>
<feature type="transmembrane region" description="Helical" evidence="10">
    <location>
        <begin position="131"/>
        <end position="154"/>
    </location>
</feature>
<dbReference type="Proteomes" id="UP000321464">
    <property type="component" value="Unassembled WGS sequence"/>
</dbReference>
<evidence type="ECO:0000256" key="4">
    <source>
        <dbReference type="ARBA" id="ARBA00022475"/>
    </source>
</evidence>
<evidence type="ECO:0000256" key="6">
    <source>
        <dbReference type="ARBA" id="ARBA00022989"/>
    </source>
</evidence>
<dbReference type="PANTHER" id="PTHR30065">
    <property type="entry name" value="FLAGELLAR BIOSYNTHETIC PROTEIN FLIR"/>
    <property type="match status" value="1"/>
</dbReference>
<dbReference type="NCBIfam" id="TIGR01400">
    <property type="entry name" value="fliR"/>
    <property type="match status" value="1"/>
</dbReference>
<organism evidence="11 12">
    <name type="scientific">Novosphingobium sediminis</name>
    <dbReference type="NCBI Taxonomy" id="707214"/>
    <lineage>
        <taxon>Bacteria</taxon>
        <taxon>Pseudomonadati</taxon>
        <taxon>Pseudomonadota</taxon>
        <taxon>Alphaproteobacteria</taxon>
        <taxon>Sphingomonadales</taxon>
        <taxon>Sphingomonadaceae</taxon>
        <taxon>Novosphingobium</taxon>
    </lineage>
</organism>
<evidence type="ECO:0000256" key="10">
    <source>
        <dbReference type="RuleBase" id="RU362071"/>
    </source>
</evidence>
<protein>
    <recommendedName>
        <fullName evidence="3 9">Flagellar biosynthetic protein FliR</fullName>
    </recommendedName>
</protein>
<dbReference type="AlphaFoldDB" id="A0A512APW6"/>
<feature type="transmembrane region" description="Helical" evidence="10">
    <location>
        <begin position="174"/>
        <end position="202"/>
    </location>
</feature>
<accession>A0A512APW6</accession>
<evidence type="ECO:0000313" key="11">
    <source>
        <dbReference type="EMBL" id="GEO01749.1"/>
    </source>
</evidence>
<evidence type="ECO:0000313" key="12">
    <source>
        <dbReference type="Proteomes" id="UP000321464"/>
    </source>
</evidence>
<reference evidence="11 12" key="1">
    <citation type="submission" date="2019-07" db="EMBL/GenBank/DDBJ databases">
        <title>Whole genome shotgun sequence of Novosphingobium sediminis NBRC 106119.</title>
        <authorList>
            <person name="Hosoyama A."/>
            <person name="Uohara A."/>
            <person name="Ohji S."/>
            <person name="Ichikawa N."/>
        </authorList>
    </citation>
    <scope>NUCLEOTIDE SEQUENCE [LARGE SCALE GENOMIC DNA]</scope>
    <source>
        <strain evidence="11 12">NBRC 106119</strain>
    </source>
</reference>
<comment type="function">
    <text evidence="1 10">Role in flagellar biosynthesis.</text>
</comment>
<dbReference type="Pfam" id="PF01311">
    <property type="entry name" value="Bac_export_1"/>
    <property type="match status" value="1"/>
</dbReference>
<comment type="similarity">
    <text evidence="2 10">Belongs to the FliR/MopE/SpaR family.</text>
</comment>
<feature type="transmembrane region" description="Helical" evidence="10">
    <location>
        <begin position="15"/>
        <end position="36"/>
    </location>
</feature>
<dbReference type="PRINTS" id="PR00953">
    <property type="entry name" value="TYPE3IMRPROT"/>
</dbReference>
<comment type="caution">
    <text evidence="11">The sequence shown here is derived from an EMBL/GenBank/DDBJ whole genome shotgun (WGS) entry which is preliminary data.</text>
</comment>
<evidence type="ECO:0000256" key="5">
    <source>
        <dbReference type="ARBA" id="ARBA00022692"/>
    </source>
</evidence>
<evidence type="ECO:0000256" key="8">
    <source>
        <dbReference type="ARBA" id="ARBA00023143"/>
    </source>
</evidence>
<keyword evidence="7 10" id="KW-0472">Membrane</keyword>
<dbReference type="GO" id="GO:0006605">
    <property type="term" value="P:protein targeting"/>
    <property type="evidence" value="ECO:0007669"/>
    <property type="project" value="UniProtKB-UniRule"/>
</dbReference>
<dbReference type="GO" id="GO:0009425">
    <property type="term" value="C:bacterial-type flagellum basal body"/>
    <property type="evidence" value="ECO:0007669"/>
    <property type="project" value="UniProtKB-SubCell"/>
</dbReference>
<sequence>MIALHFGFGALEAEFWRMVFVMTRIGAALFAAPLFGANSVPMQLRVSLAGAVAVMICAWTPVAAPPALFTLSGLLITAQEILIGLSLGFVLQWSFAAPLMAAEVIGGSMGMSIAATADPVSGAHSPVMGQYFSVLLTVLFLGLGAHLTWFALIVQSYETFPPGSAWFTPERVMLVASFGGQMLTAALTIALPVTLLLLLVQVMTGVISRSAPSLNLLALGLPAGVLAGIAALILTAPLLTDKLSDLSFTAVTQAAQLIGPKHG</sequence>
<name>A0A512APW6_9SPHN</name>
<evidence type="ECO:0000256" key="3">
    <source>
        <dbReference type="ARBA" id="ARBA00021717"/>
    </source>
</evidence>